<comment type="caution">
    <text evidence="1">The sequence shown here is derived from an EMBL/GenBank/DDBJ whole genome shotgun (WGS) entry which is preliminary data.</text>
</comment>
<reference evidence="1" key="1">
    <citation type="submission" date="2021-06" db="EMBL/GenBank/DDBJ databases">
        <authorList>
            <person name="Kallberg Y."/>
            <person name="Tangrot J."/>
            <person name="Rosling A."/>
        </authorList>
    </citation>
    <scope>NUCLEOTIDE SEQUENCE</scope>
    <source>
        <strain evidence="1">MA461A</strain>
    </source>
</reference>
<protein>
    <submittedName>
        <fullName evidence="1">7135_t:CDS:1</fullName>
    </submittedName>
</protein>
<proteinExistence type="predicted"/>
<evidence type="ECO:0000313" key="1">
    <source>
        <dbReference type="EMBL" id="CAG8817233.1"/>
    </source>
</evidence>
<feature type="non-terminal residue" evidence="1">
    <location>
        <position position="153"/>
    </location>
</feature>
<dbReference type="EMBL" id="CAJVQC010079573">
    <property type="protein sequence ID" value="CAG8817233.1"/>
    <property type="molecule type" value="Genomic_DNA"/>
</dbReference>
<name>A0ACA9RZD3_9GLOM</name>
<keyword evidence="2" id="KW-1185">Reference proteome</keyword>
<evidence type="ECO:0000313" key="2">
    <source>
        <dbReference type="Proteomes" id="UP000789920"/>
    </source>
</evidence>
<accession>A0ACA9RZD3</accession>
<gene>
    <name evidence="1" type="ORF">RPERSI_LOCUS24633</name>
</gene>
<feature type="non-terminal residue" evidence="1">
    <location>
        <position position="1"/>
    </location>
</feature>
<organism evidence="1 2">
    <name type="scientific">Racocetra persica</name>
    <dbReference type="NCBI Taxonomy" id="160502"/>
    <lineage>
        <taxon>Eukaryota</taxon>
        <taxon>Fungi</taxon>
        <taxon>Fungi incertae sedis</taxon>
        <taxon>Mucoromycota</taxon>
        <taxon>Glomeromycotina</taxon>
        <taxon>Glomeromycetes</taxon>
        <taxon>Diversisporales</taxon>
        <taxon>Gigasporaceae</taxon>
        <taxon>Racocetra</taxon>
    </lineage>
</organism>
<dbReference type="Proteomes" id="UP000789920">
    <property type="component" value="Unassembled WGS sequence"/>
</dbReference>
<sequence length="153" mass="17384">PDRQWGPSLGVQLTGLKTNDTLERLNISGNSISGPDVRLLNEVLKFNSRLKYLSIDENMALEFQEHIQNLDKRLSVSSREIFSREPFGVQDIIINKHLSSGKHSTLKSLDEDENERHDTYVENMNEIKVETVNEVKIEGGTLPKVEDEALPKN</sequence>